<dbReference type="WBParaSite" id="TCNE_0001247901-mRNA-1">
    <property type="protein sequence ID" value="TCNE_0001247901-mRNA-1"/>
    <property type="gene ID" value="TCNE_0001247901"/>
</dbReference>
<dbReference type="AlphaFoldDB" id="A0A183UVF9"/>
<evidence type="ECO:0000256" key="2">
    <source>
        <dbReference type="SAM" id="MobiDB-lite"/>
    </source>
</evidence>
<dbReference type="GO" id="GO:0006623">
    <property type="term" value="P:protein targeting to vacuole"/>
    <property type="evidence" value="ECO:0007669"/>
    <property type="project" value="InterPro"/>
</dbReference>
<dbReference type="Gene3D" id="2.130.10.10">
    <property type="entry name" value="YVTN repeat-like/Quinoprotein amine dehydrogenase"/>
    <property type="match status" value="1"/>
</dbReference>
<dbReference type="PANTHER" id="PTHR12616:SF8">
    <property type="entry name" value="VACUOLAR PROTEIN SORTING-ASSOCIATED PROTEIN 8 HOMOLOG"/>
    <property type="match status" value="1"/>
</dbReference>
<keyword evidence="5" id="KW-1185">Reference proteome</keyword>
<evidence type="ECO:0000259" key="3">
    <source>
        <dbReference type="Pfam" id="PF12816"/>
    </source>
</evidence>
<comment type="similarity">
    <text evidence="1">Belongs to the VPS8 family.</text>
</comment>
<dbReference type="EMBL" id="UYWY01021281">
    <property type="protein sequence ID" value="VDM43800.1"/>
    <property type="molecule type" value="Genomic_DNA"/>
</dbReference>
<evidence type="ECO:0000313" key="5">
    <source>
        <dbReference type="Proteomes" id="UP000050794"/>
    </source>
</evidence>
<feature type="region of interest" description="Disordered" evidence="2">
    <location>
        <begin position="1140"/>
        <end position="1164"/>
    </location>
</feature>
<organism evidence="5 6">
    <name type="scientific">Toxocara canis</name>
    <name type="common">Canine roundworm</name>
    <dbReference type="NCBI Taxonomy" id="6265"/>
    <lineage>
        <taxon>Eukaryota</taxon>
        <taxon>Metazoa</taxon>
        <taxon>Ecdysozoa</taxon>
        <taxon>Nematoda</taxon>
        <taxon>Chromadorea</taxon>
        <taxon>Rhabditida</taxon>
        <taxon>Spirurina</taxon>
        <taxon>Ascaridomorpha</taxon>
        <taxon>Ascaridoidea</taxon>
        <taxon>Toxocaridae</taxon>
        <taxon>Toxocara</taxon>
    </lineage>
</organism>
<evidence type="ECO:0000313" key="6">
    <source>
        <dbReference type="WBParaSite" id="TCNE_0001247901-mRNA-1"/>
    </source>
</evidence>
<reference evidence="4 5" key="2">
    <citation type="submission" date="2018-11" db="EMBL/GenBank/DDBJ databases">
        <authorList>
            <consortium name="Pathogen Informatics"/>
        </authorList>
    </citation>
    <scope>NUCLEOTIDE SEQUENCE [LARGE SCALE GENOMIC DNA]</scope>
</reference>
<reference evidence="6" key="1">
    <citation type="submission" date="2016-06" db="UniProtKB">
        <authorList>
            <consortium name="WormBaseParasite"/>
        </authorList>
    </citation>
    <scope>IDENTIFICATION</scope>
</reference>
<sequence length="1164" mass="130532">MSSITTDEDIVDRWIEIDDTISVPEQTLDEILAEKLMNFDEDLSGVEDDDSSLITGPHSARPVSPVSYTLDSPIKLVHLEAISHQLKSQLEHRYGGPSSAVAASCKHIAVGTSRGLVLIFSRTSQRLERSIFADGSPVSCLDFNFDGAKLAVGYATGLVRVMSVVTGRMIEDTNEVVQPGRGVIQITFMGSGRRLMIVDSGGSVYEMRLHTRVRSRRVKCIFSGCHGEVVYVKTLANDSFLALVSLTKLFLISLPDAQLIFANSFAGPADRPPLIDWQFIDFKLMTAVKSRSAALCAGRGSRIDLYRLIGKTVGAKNVVIVKSFSLDFEMINLKWVDPFHLLALDSEEKIHLIDISKGEIAERDLSTIELVYGSADFKGLSTGGNVSLAMEYLSNAVCYQSMYRVGGEVCILGRSSVCIISVADQIAQLESFIERDDILSAVLYAMDIFTAKVVNKSNRTDLRQIVSGYLPALIDRLLSLTTAGLENGKVTHLVEHYRKHINLLLRTCVTTSRFDLLYNTIYPRLEKDPLSRTIFFEFLDEVVLDGLLDNPPPSLVSDYLQNLVAEGNFNQFEAAVVRIPIDKQDIHYVMTTCRANRLYDGIIYVCNKALEDYLSPLEEMFENVSAFVDHEVLSDCEVAQGNKLLLYLQCCLAGRAYPFGSLSNDLVSTLPLQVYRCLVSLKGKDGAAAQVTYPYLRLLLKLDAQQFFNVICTCSDLPLFTASEGRLQRLVEVAHQIAMSVPANVALLSHLLVFITHLLQKGALMPTLDMISELIEKVLSGDASELRIADTDRCIVELLRNLSGLDETSILRRAERRLAAVEVYQTAELILDHFIDWLHDAPTDSDLSPLLFYSCFTVRRERGHRTLTGDEDLDERLFAVTVEELVSDEHDDSRDEKLVERLRYWLPIGSRSDRCLNLAVSHNLLASTVMLLEARNLPDRAFEVLFSELEKCWQKDDELVSRYIDEIIRISNVHQVQSRDGKWLLQVLHKILTLPEDALKENTEMKLRLNDIITGIVEGGSGGAELLIDSLFAHPVFRHATYGRFRPLIMSIISSCRYERVMMQTTVRCIEDESTQGCGHLMHLECESEHTERQCPCQSPSFRLLGEDPAQNLITTEVCHRWKPQMKNIFEEESMRLTLGPSTSRMHSAESSPLLLRSNNIRDV</sequence>
<dbReference type="PANTHER" id="PTHR12616">
    <property type="entry name" value="VACUOLAR PROTEIN SORTING VPS41"/>
    <property type="match status" value="1"/>
</dbReference>
<dbReference type="SUPFAM" id="SSF50978">
    <property type="entry name" value="WD40 repeat-like"/>
    <property type="match status" value="1"/>
</dbReference>
<dbReference type="GO" id="GO:0034058">
    <property type="term" value="P:endosomal vesicle fusion"/>
    <property type="evidence" value="ECO:0007669"/>
    <property type="project" value="TreeGrafter"/>
</dbReference>
<dbReference type="GO" id="GO:0005770">
    <property type="term" value="C:late endosome"/>
    <property type="evidence" value="ECO:0007669"/>
    <property type="project" value="TreeGrafter"/>
</dbReference>
<accession>A0A183UVF9</accession>
<evidence type="ECO:0000256" key="1">
    <source>
        <dbReference type="ARBA" id="ARBA00009422"/>
    </source>
</evidence>
<dbReference type="Pfam" id="PF12816">
    <property type="entry name" value="TPR_Vps8"/>
    <property type="match status" value="1"/>
</dbReference>
<protein>
    <submittedName>
        <fullName evidence="6">Vps8 domain-containing protein</fullName>
    </submittedName>
</protein>
<gene>
    <name evidence="4" type="ORF">TCNE_LOCUS12479</name>
</gene>
<name>A0A183UVF9_TOXCA</name>
<dbReference type="GO" id="GO:0030897">
    <property type="term" value="C:HOPS complex"/>
    <property type="evidence" value="ECO:0007669"/>
    <property type="project" value="TreeGrafter"/>
</dbReference>
<evidence type="ECO:0000313" key="4">
    <source>
        <dbReference type="EMBL" id="VDM43800.1"/>
    </source>
</evidence>
<dbReference type="Pfam" id="PF23410">
    <property type="entry name" value="Beta-prop_VPS8"/>
    <property type="match status" value="1"/>
</dbReference>
<dbReference type="InterPro" id="IPR025941">
    <property type="entry name" value="Vps8_central_dom"/>
</dbReference>
<dbReference type="InterPro" id="IPR015943">
    <property type="entry name" value="WD40/YVTN_repeat-like_dom_sf"/>
</dbReference>
<feature type="domain" description="Vacuolar protein sorting-associated protein 8 central" evidence="3">
    <location>
        <begin position="534"/>
        <end position="711"/>
    </location>
</feature>
<dbReference type="Proteomes" id="UP000050794">
    <property type="component" value="Unassembled WGS sequence"/>
</dbReference>
<dbReference type="InterPro" id="IPR045111">
    <property type="entry name" value="Vps41/Vps8"/>
</dbReference>
<proteinExistence type="inferred from homology"/>
<dbReference type="InterPro" id="IPR036322">
    <property type="entry name" value="WD40_repeat_dom_sf"/>
</dbReference>